<dbReference type="InterPro" id="IPR029055">
    <property type="entry name" value="Ntn_hydrolases_N"/>
</dbReference>
<keyword evidence="11" id="KW-0317">Glutathione biosynthesis</keyword>
<keyword evidence="5 11" id="KW-0378">Hydrolase</keyword>
<dbReference type="EMBL" id="SWLG01000001">
    <property type="protein sequence ID" value="TLS38994.1"/>
    <property type="molecule type" value="Genomic_DNA"/>
</dbReference>
<comment type="catalytic activity">
    <reaction evidence="2 11">
        <text>glutathione + H2O = L-cysteinylglycine + L-glutamate</text>
        <dbReference type="Rhea" id="RHEA:28807"/>
        <dbReference type="ChEBI" id="CHEBI:15377"/>
        <dbReference type="ChEBI" id="CHEBI:29985"/>
        <dbReference type="ChEBI" id="CHEBI:57925"/>
        <dbReference type="ChEBI" id="CHEBI:61694"/>
        <dbReference type="EC" id="3.4.19.13"/>
    </reaction>
</comment>
<evidence type="ECO:0000256" key="5">
    <source>
        <dbReference type="ARBA" id="ARBA00022801"/>
    </source>
</evidence>
<dbReference type="UniPathway" id="UPA00204"/>
<dbReference type="InterPro" id="IPR043138">
    <property type="entry name" value="GGT_lsub"/>
</dbReference>
<dbReference type="AlphaFoldDB" id="A0A5R9FEJ7"/>
<dbReference type="SUPFAM" id="SSF56235">
    <property type="entry name" value="N-terminal nucleophile aminohydrolases (Ntn hydrolases)"/>
    <property type="match status" value="1"/>
</dbReference>
<comment type="catalytic activity">
    <reaction evidence="1 11">
        <text>an S-substituted glutathione + H2O = an S-substituted L-cysteinylglycine + L-glutamate</text>
        <dbReference type="Rhea" id="RHEA:59468"/>
        <dbReference type="ChEBI" id="CHEBI:15377"/>
        <dbReference type="ChEBI" id="CHEBI:29985"/>
        <dbReference type="ChEBI" id="CHEBI:90779"/>
        <dbReference type="ChEBI" id="CHEBI:143103"/>
        <dbReference type="EC" id="3.4.19.13"/>
    </reaction>
</comment>
<evidence type="ECO:0000256" key="11">
    <source>
        <dbReference type="RuleBase" id="RU368036"/>
    </source>
</evidence>
<dbReference type="PROSITE" id="PS00462">
    <property type="entry name" value="G_GLU_TRANSPEPTIDASE"/>
    <property type="match status" value="1"/>
</dbReference>
<evidence type="ECO:0000313" key="14">
    <source>
        <dbReference type="Proteomes" id="UP000308230"/>
    </source>
</evidence>
<keyword evidence="7 11" id="KW-0012">Acyltransferase</keyword>
<dbReference type="PRINTS" id="PR01210">
    <property type="entry name" value="GGTRANSPTASE"/>
</dbReference>
<evidence type="ECO:0000256" key="1">
    <source>
        <dbReference type="ARBA" id="ARBA00001049"/>
    </source>
</evidence>
<dbReference type="PANTHER" id="PTHR43199:SF1">
    <property type="entry name" value="GLUTATHIONE HYDROLASE PROENZYME"/>
    <property type="match status" value="1"/>
</dbReference>
<dbReference type="GO" id="GO:0006750">
    <property type="term" value="P:glutathione biosynthetic process"/>
    <property type="evidence" value="ECO:0007669"/>
    <property type="project" value="UniProtKB-KW"/>
</dbReference>
<sequence length="564" mass="61429">MPKKKMGININNKSVEQVADGKEGMVATSHPLASRVGAAVLKEGGNAVDAAAAIVFALNVVEPMMSGIGGSGFMMVHHAEEEKTVVVNGHTRAPLAVTPELFLDENGEVIPFKERSTSGKAIGVPGTLKSVEKALEEFGTMKLEQLINPAIRLAEEGVPVNWVLAHHIDQFEHRMSKETKELFLPNGQPLKEGDLLVQKDLANTLRKIKEHGCDVFYKGEIAEDIVKFAREKGSELTKNDMATYEATLDKPVWGDFEGHKIASCPPPSSGGVTTLQILKMVELLNIGNHDIASPDKCFILSEAMRLGFADREAFMGDPEFIDIPVDGLLNSEYLKERIALVDLNVRNPNITFGNPWKYQKGSDPYTPVVHHEEKPFGETTHFSVADKYGNVVSHTLTLEHPFGSGFLVPDLGLMLNNEVTDFDPHPGGSNQVEGGKRPLSSKSPSIVFKDGRPVMAVGSPGGPTIIASVTQVILNVLTYGLPLKEAVDEARIYNGEYPLMIYEEGVSKKVIKELEKRDHVWDENPLPQGLGNVQAVKIGPDNKSFSGACDMTRQGEAIGINETK</sequence>
<dbReference type="GO" id="GO:0103068">
    <property type="term" value="F:leukotriene C4 gamma-glutamyl transferase activity"/>
    <property type="evidence" value="ECO:0007669"/>
    <property type="project" value="UniProtKB-EC"/>
</dbReference>
<evidence type="ECO:0000256" key="8">
    <source>
        <dbReference type="ARBA" id="ARBA00047417"/>
    </source>
</evidence>
<dbReference type="Gene3D" id="1.10.246.130">
    <property type="match status" value="1"/>
</dbReference>
<accession>A0A5R9FEJ7</accession>
<dbReference type="OrthoDB" id="9781342at2"/>
<dbReference type="RefSeq" id="WP_138122401.1">
    <property type="nucleotide sequence ID" value="NZ_SWLG01000001.1"/>
</dbReference>
<evidence type="ECO:0000256" key="10">
    <source>
        <dbReference type="PIRSR" id="PIRSR600101-2"/>
    </source>
</evidence>
<comment type="pathway">
    <text evidence="11">Sulfur metabolism; glutathione metabolism.</text>
</comment>
<evidence type="ECO:0000256" key="7">
    <source>
        <dbReference type="ARBA" id="ARBA00023315"/>
    </source>
</evidence>
<feature type="binding site" evidence="10">
    <location>
        <position position="462"/>
    </location>
    <ligand>
        <name>L-glutamate</name>
        <dbReference type="ChEBI" id="CHEBI:29985"/>
    </ligand>
</feature>
<dbReference type="GO" id="GO:0006751">
    <property type="term" value="P:glutathione catabolic process"/>
    <property type="evidence" value="ECO:0007669"/>
    <property type="project" value="UniProtKB-UniRule"/>
</dbReference>
<gene>
    <name evidence="13" type="primary">ggt</name>
    <name evidence="13" type="ORF">FCL54_01400</name>
</gene>
<comment type="caution">
    <text evidence="13">The sequence shown here is derived from an EMBL/GenBank/DDBJ whole genome shotgun (WGS) entry which is preliminary data.</text>
</comment>
<comment type="subunit">
    <text evidence="11">This enzyme consists of two polypeptide chains, which are synthesized in precursor form from a single polypeptide.</text>
</comment>
<dbReference type="Gene3D" id="3.60.20.40">
    <property type="match status" value="1"/>
</dbReference>
<keyword evidence="14" id="KW-1185">Reference proteome</keyword>
<evidence type="ECO:0000256" key="9">
    <source>
        <dbReference type="PIRSR" id="PIRSR600101-1"/>
    </source>
</evidence>
<evidence type="ECO:0000256" key="2">
    <source>
        <dbReference type="ARBA" id="ARBA00001089"/>
    </source>
</evidence>
<name>A0A5R9FEJ7_9BACL</name>
<evidence type="ECO:0000256" key="3">
    <source>
        <dbReference type="ARBA" id="ARBA00009381"/>
    </source>
</evidence>
<dbReference type="InterPro" id="IPR043137">
    <property type="entry name" value="GGT_ssub_C"/>
</dbReference>
<comment type="similarity">
    <text evidence="3 11">Belongs to the gamma-glutamyltransferase family.</text>
</comment>
<dbReference type="InterPro" id="IPR051792">
    <property type="entry name" value="GGT_bact"/>
</dbReference>
<dbReference type="GO" id="GO:0036374">
    <property type="term" value="F:glutathione hydrolase activity"/>
    <property type="evidence" value="ECO:0007669"/>
    <property type="project" value="UniProtKB-UniRule"/>
</dbReference>
<evidence type="ECO:0000256" key="12">
    <source>
        <dbReference type="SAM" id="MobiDB-lite"/>
    </source>
</evidence>
<feature type="active site" description="Nucleophile" evidence="9">
    <location>
        <position position="379"/>
    </location>
</feature>
<dbReference type="NCBIfam" id="TIGR00066">
    <property type="entry name" value="g_glut_trans"/>
    <property type="match status" value="1"/>
</dbReference>
<dbReference type="PANTHER" id="PTHR43199">
    <property type="entry name" value="GLUTATHIONE HYDROLASE"/>
    <property type="match status" value="1"/>
</dbReference>
<dbReference type="Proteomes" id="UP000308230">
    <property type="component" value="Unassembled WGS sequence"/>
</dbReference>
<dbReference type="InterPro" id="IPR000101">
    <property type="entry name" value="GGT_peptidase"/>
</dbReference>
<dbReference type="EC" id="3.4.19.13" evidence="11"/>
<comment type="catalytic activity">
    <reaction evidence="8 11">
        <text>an N-terminal (5-L-glutamyl)-[peptide] + an alpha-amino acid = 5-L-glutamyl amino acid + an N-terminal L-alpha-aminoacyl-[peptide]</text>
        <dbReference type="Rhea" id="RHEA:23904"/>
        <dbReference type="Rhea" id="RHEA-COMP:9780"/>
        <dbReference type="Rhea" id="RHEA-COMP:9795"/>
        <dbReference type="ChEBI" id="CHEBI:77644"/>
        <dbReference type="ChEBI" id="CHEBI:78597"/>
        <dbReference type="ChEBI" id="CHEBI:78599"/>
        <dbReference type="ChEBI" id="CHEBI:78608"/>
        <dbReference type="EC" id="2.3.2.2"/>
    </reaction>
</comment>
<feature type="binding site" evidence="10">
    <location>
        <begin position="440"/>
        <end position="441"/>
    </location>
    <ligand>
        <name>L-glutamate</name>
        <dbReference type="ChEBI" id="CHEBI:29985"/>
    </ligand>
</feature>
<evidence type="ECO:0000313" key="13">
    <source>
        <dbReference type="EMBL" id="TLS38994.1"/>
    </source>
</evidence>
<feature type="binding site" evidence="10">
    <location>
        <position position="421"/>
    </location>
    <ligand>
        <name>L-glutamate</name>
        <dbReference type="ChEBI" id="CHEBI:29985"/>
    </ligand>
</feature>
<comment type="PTM">
    <text evidence="11">Cleaved by autocatalysis into a large and a small subunit.</text>
</comment>
<organism evidence="13 14">
    <name type="scientific">Exobacillus caeni</name>
    <dbReference type="NCBI Taxonomy" id="2574798"/>
    <lineage>
        <taxon>Bacteria</taxon>
        <taxon>Bacillati</taxon>
        <taxon>Bacillota</taxon>
        <taxon>Bacilli</taxon>
        <taxon>Bacillales</taxon>
        <taxon>Guptibacillaceae</taxon>
        <taxon>Exobacillus</taxon>
    </lineage>
</organism>
<evidence type="ECO:0000256" key="4">
    <source>
        <dbReference type="ARBA" id="ARBA00022679"/>
    </source>
</evidence>
<dbReference type="InterPro" id="IPR055262">
    <property type="entry name" value="GGT_CS"/>
</dbReference>
<proteinExistence type="inferred from homology"/>
<keyword evidence="6 11" id="KW-0865">Zymogen</keyword>
<dbReference type="EC" id="2.3.2.2" evidence="11"/>
<evidence type="ECO:0000256" key="6">
    <source>
        <dbReference type="ARBA" id="ARBA00023145"/>
    </source>
</evidence>
<feature type="region of interest" description="Disordered" evidence="12">
    <location>
        <begin position="423"/>
        <end position="443"/>
    </location>
</feature>
<reference evidence="13 14" key="1">
    <citation type="submission" date="2019-04" db="EMBL/GenBank/DDBJ databases">
        <title>Bacillus caeni sp. nov., a bacterium isolated from mangrove sediment.</title>
        <authorList>
            <person name="Huang H."/>
            <person name="Mo K."/>
            <person name="Hu Y."/>
        </authorList>
    </citation>
    <scope>NUCLEOTIDE SEQUENCE [LARGE SCALE GENOMIC DNA]</scope>
    <source>
        <strain evidence="13 14">HB172195</strain>
    </source>
</reference>
<dbReference type="Pfam" id="PF01019">
    <property type="entry name" value="G_glu_transpept"/>
    <property type="match status" value="1"/>
</dbReference>
<protein>
    <recommendedName>
        <fullName evidence="11">Glutathione hydrolase proenzyme</fullName>
        <ecNumber evidence="11">2.3.2.2</ecNumber>
        <ecNumber evidence="11">3.4.19.13</ecNumber>
    </recommendedName>
    <component>
        <recommendedName>
            <fullName evidence="11">Glutathione hydrolase large chain</fullName>
        </recommendedName>
    </component>
    <component>
        <recommendedName>
            <fullName evidence="11">Glutathione hydrolase small chain</fullName>
        </recommendedName>
    </component>
</protein>
<keyword evidence="4 11" id="KW-0808">Transferase</keyword>